<evidence type="ECO:0000313" key="2">
    <source>
        <dbReference type="EMBL" id="MBB5513237.1"/>
    </source>
</evidence>
<accession>A0A7W8TUP9</accession>
<organism evidence="2 3">
    <name type="scientific">Neomicrococcus aestuarii</name>
    <dbReference type="NCBI Taxonomy" id="556325"/>
    <lineage>
        <taxon>Bacteria</taxon>
        <taxon>Bacillati</taxon>
        <taxon>Actinomycetota</taxon>
        <taxon>Actinomycetes</taxon>
        <taxon>Micrococcales</taxon>
        <taxon>Micrococcaceae</taxon>
        <taxon>Neomicrococcus</taxon>
    </lineage>
</organism>
<keyword evidence="1" id="KW-0812">Transmembrane</keyword>
<dbReference type="Proteomes" id="UP000580797">
    <property type="component" value="Unassembled WGS sequence"/>
</dbReference>
<gene>
    <name evidence="2" type="ORF">HD598_001924</name>
</gene>
<keyword evidence="1" id="KW-1133">Transmembrane helix</keyword>
<dbReference type="EMBL" id="JACHDR010000001">
    <property type="protein sequence ID" value="MBB5513237.1"/>
    <property type="molecule type" value="Genomic_DNA"/>
</dbReference>
<evidence type="ECO:0000256" key="1">
    <source>
        <dbReference type="SAM" id="Phobius"/>
    </source>
</evidence>
<reference evidence="2 3" key="1">
    <citation type="submission" date="2020-08" db="EMBL/GenBank/DDBJ databases">
        <title>Sequencing the genomes of 1000 actinobacteria strains.</title>
        <authorList>
            <person name="Klenk H.-P."/>
        </authorList>
    </citation>
    <scope>NUCLEOTIDE SEQUENCE [LARGE SCALE GENOMIC DNA]</scope>
    <source>
        <strain evidence="2 3">DSM 105783</strain>
    </source>
</reference>
<name>A0A7W8TUP9_9MICC</name>
<protein>
    <submittedName>
        <fullName evidence="2">Uncharacterized protein YoxC</fullName>
    </submittedName>
</protein>
<keyword evidence="1" id="KW-0472">Membrane</keyword>
<evidence type="ECO:0000313" key="3">
    <source>
        <dbReference type="Proteomes" id="UP000580797"/>
    </source>
</evidence>
<dbReference type="AlphaFoldDB" id="A0A7W8TUP9"/>
<comment type="caution">
    <text evidence="2">The sequence shown here is derived from an EMBL/GenBank/DDBJ whole genome shotgun (WGS) entry which is preliminary data.</text>
</comment>
<feature type="transmembrane region" description="Helical" evidence="1">
    <location>
        <begin position="6"/>
        <end position="28"/>
    </location>
</feature>
<sequence length="53" mass="5904">MSLSSWHVIEIVTVIAAIAVAVLLVFVIKSFIAGYMKRPKAADEEIDRTEQDQ</sequence>
<proteinExistence type="predicted"/>
<dbReference type="RefSeq" id="WP_183665482.1">
    <property type="nucleotide sequence ID" value="NZ_BAAARH010000002.1"/>
</dbReference>